<dbReference type="EMBL" id="JACBKZ010000005">
    <property type="protein sequence ID" value="KAF5950024.1"/>
    <property type="molecule type" value="Genomic_DNA"/>
</dbReference>
<keyword evidence="3" id="KW-1185">Reference proteome</keyword>
<sequence length="624" mass="69333">MRMQRCDQKTVSEFSEKQSPARAQVSPLERSCNKDTRSSVNFPARAYCKSTGKVLEGWNLRSTPARADCKTVQRDAGCSDSPLERHFLRSSGSAKSGNSRDPTDRRSTTGFCFFLGDSLISWRSKKQSLTARSITAAEYRALADTTQELLWLRWLLADMGVSPSGVTALFCDNQSALQIAHNDVFHDCTKHIEIDCHFIRQHVTRGTVHLHPISSADQPADIFTKAHSPGRFVDLVSKLQLYSSNRAQSTINMAKLNGTPTNILPNSHIEAAQSVTPTKATDPRLSRQVAITDSATSDIFRRRFQAILYYKKALSEESGWLLVGWMKLSLGKALEEQPILAGRLRRGEGGKGELEIVSNDSGVRMIEARISTTLAEFLDLKEREDAEAELVFWNDVDDQNPQFSPLFYIQVTNFQCGGYSIGISCSLVLADPLAIISFLRRWVNIHNHMVSEADEAKPPLFYLPNFKPNGTFLTNPIGSNQTKHRGKIMIFKSSTTKDLNLNDEACKALALQCVEEAESKFGVKMASDLSLFVKELSEEVIKVEKFAREGLVQKPKGCGSGLSCANWEDLGASEVNFFEGNRPVCVSYWINSVPGEGFVILIPSVDESVSEMNIFVTVPSETEM</sequence>
<dbReference type="Pfam" id="PF02458">
    <property type="entry name" value="Transferase"/>
    <property type="match status" value="1"/>
</dbReference>
<reference evidence="2 3" key="2">
    <citation type="submission" date="2020-07" db="EMBL/GenBank/DDBJ databases">
        <title>Genome assembly of wild tea tree DASZ reveals pedigree and selection history of tea varieties.</title>
        <authorList>
            <person name="Zhang W."/>
        </authorList>
    </citation>
    <scope>NUCLEOTIDE SEQUENCE [LARGE SCALE GENOMIC DNA]</scope>
    <source>
        <strain evidence="3">cv. G240</strain>
        <tissue evidence="2">Leaf</tissue>
    </source>
</reference>
<dbReference type="PANTHER" id="PTHR11439:SF461">
    <property type="entry name" value="OS10G0432200 PROTEIN"/>
    <property type="match status" value="1"/>
</dbReference>
<accession>A0A7J7HDN0</accession>
<feature type="region of interest" description="Disordered" evidence="1">
    <location>
        <begin position="1"/>
        <end position="36"/>
    </location>
</feature>
<name>A0A7J7HDN0_CAMSI</name>
<organism evidence="2 3">
    <name type="scientific">Camellia sinensis</name>
    <name type="common">Tea plant</name>
    <name type="synonym">Thea sinensis</name>
    <dbReference type="NCBI Taxonomy" id="4442"/>
    <lineage>
        <taxon>Eukaryota</taxon>
        <taxon>Viridiplantae</taxon>
        <taxon>Streptophyta</taxon>
        <taxon>Embryophyta</taxon>
        <taxon>Tracheophyta</taxon>
        <taxon>Spermatophyta</taxon>
        <taxon>Magnoliopsida</taxon>
        <taxon>eudicotyledons</taxon>
        <taxon>Gunneridae</taxon>
        <taxon>Pentapetalae</taxon>
        <taxon>asterids</taxon>
        <taxon>Ericales</taxon>
        <taxon>Theaceae</taxon>
        <taxon>Camellia</taxon>
    </lineage>
</organism>
<evidence type="ECO:0000313" key="3">
    <source>
        <dbReference type="Proteomes" id="UP000593564"/>
    </source>
</evidence>
<dbReference type="PANTHER" id="PTHR11439">
    <property type="entry name" value="GAG-POL-RELATED RETROTRANSPOSON"/>
    <property type="match status" value="1"/>
</dbReference>
<feature type="compositionally biased region" description="Basic and acidic residues" evidence="1">
    <location>
        <begin position="1"/>
        <end position="16"/>
    </location>
</feature>
<dbReference type="CDD" id="cd09272">
    <property type="entry name" value="RNase_HI_RT_Ty1"/>
    <property type="match status" value="1"/>
</dbReference>
<dbReference type="InterPro" id="IPR023213">
    <property type="entry name" value="CAT-like_dom_sf"/>
</dbReference>
<evidence type="ECO:0000256" key="1">
    <source>
        <dbReference type="SAM" id="MobiDB-lite"/>
    </source>
</evidence>
<reference evidence="3" key="1">
    <citation type="journal article" date="2020" name="Nat. Commun.">
        <title>Genome assembly of wild tea tree DASZ reveals pedigree and selection history of tea varieties.</title>
        <authorList>
            <person name="Zhang W."/>
            <person name="Zhang Y."/>
            <person name="Qiu H."/>
            <person name="Guo Y."/>
            <person name="Wan H."/>
            <person name="Zhang X."/>
            <person name="Scossa F."/>
            <person name="Alseekh S."/>
            <person name="Zhang Q."/>
            <person name="Wang P."/>
            <person name="Xu L."/>
            <person name="Schmidt M.H."/>
            <person name="Jia X."/>
            <person name="Li D."/>
            <person name="Zhu A."/>
            <person name="Guo F."/>
            <person name="Chen W."/>
            <person name="Ni D."/>
            <person name="Usadel B."/>
            <person name="Fernie A.R."/>
            <person name="Wen W."/>
        </authorList>
    </citation>
    <scope>NUCLEOTIDE SEQUENCE [LARGE SCALE GENOMIC DNA]</scope>
    <source>
        <strain evidence="3">cv. G240</strain>
    </source>
</reference>
<gene>
    <name evidence="2" type="ORF">HYC85_012017</name>
</gene>
<dbReference type="Proteomes" id="UP000593564">
    <property type="component" value="Unassembled WGS sequence"/>
</dbReference>
<dbReference type="AlphaFoldDB" id="A0A7J7HDN0"/>
<comment type="caution">
    <text evidence="2">The sequence shown here is derived from an EMBL/GenBank/DDBJ whole genome shotgun (WGS) entry which is preliminary data.</text>
</comment>
<evidence type="ECO:0000313" key="2">
    <source>
        <dbReference type="EMBL" id="KAF5950024.1"/>
    </source>
</evidence>
<protein>
    <submittedName>
        <fullName evidence="2">Uncharacterized protein</fullName>
    </submittedName>
</protein>
<dbReference type="Gene3D" id="3.30.559.10">
    <property type="entry name" value="Chloramphenicol acetyltransferase-like domain"/>
    <property type="match status" value="1"/>
</dbReference>
<proteinExistence type="predicted"/>